<evidence type="ECO:0000313" key="1">
    <source>
        <dbReference type="EMBL" id="MEA5443098.1"/>
    </source>
</evidence>
<name>A0ABU5SX79_9CYAN</name>
<comment type="caution">
    <text evidence="1">The sequence shown here is derived from an EMBL/GenBank/DDBJ whole genome shotgun (WGS) entry which is preliminary data.</text>
</comment>
<organism evidence="1 2">
    <name type="scientific">Cyanobium gracile UHCC 0281</name>
    <dbReference type="NCBI Taxonomy" id="3110309"/>
    <lineage>
        <taxon>Bacteria</taxon>
        <taxon>Bacillati</taxon>
        <taxon>Cyanobacteriota</taxon>
        <taxon>Cyanophyceae</taxon>
        <taxon>Synechococcales</taxon>
        <taxon>Prochlorococcaceae</taxon>
        <taxon>Cyanobium</taxon>
    </lineage>
</organism>
<dbReference type="Proteomes" id="UP001302329">
    <property type="component" value="Unassembled WGS sequence"/>
</dbReference>
<dbReference type="EMBL" id="JAYGHY010000037">
    <property type="protein sequence ID" value="MEA5443098.1"/>
    <property type="molecule type" value="Genomic_DNA"/>
</dbReference>
<keyword evidence="2" id="KW-1185">Reference proteome</keyword>
<dbReference type="RefSeq" id="WP_323357113.1">
    <property type="nucleotide sequence ID" value="NZ_JAYGHY010000037.1"/>
</dbReference>
<reference evidence="1 2" key="1">
    <citation type="submission" date="2023-12" db="EMBL/GenBank/DDBJ databases">
        <title>Baltic Sea Cyanobacteria.</title>
        <authorList>
            <person name="Delbaje E."/>
            <person name="Fewer D.P."/>
            <person name="Shishido T.K."/>
        </authorList>
    </citation>
    <scope>NUCLEOTIDE SEQUENCE [LARGE SCALE GENOMIC DNA]</scope>
    <source>
        <strain evidence="1 2">UHCC 0281</strain>
    </source>
</reference>
<accession>A0ABU5SX79</accession>
<protein>
    <submittedName>
        <fullName evidence="1">Uncharacterized protein</fullName>
    </submittedName>
</protein>
<sequence length="119" mass="12911">MRAAGRWGAAGLLSRRLGAAALVLWLLLPSAWGAALAAPGLCVGQVCGDEISRSAQYHWQLRLRVSDQDHHRERILVDCRNGGISPQLGPVDRAYAAAVARRYCRLTWRSDAPPGAPRS</sequence>
<evidence type="ECO:0000313" key="2">
    <source>
        <dbReference type="Proteomes" id="UP001302329"/>
    </source>
</evidence>
<gene>
    <name evidence="1" type="ORF">VB739_11100</name>
</gene>
<proteinExistence type="predicted"/>